<protein>
    <submittedName>
        <fullName evidence="5">Eukaryotic translation initiation factor 4E-binding protein</fullName>
    </submittedName>
</protein>
<dbReference type="AlphaFoldDB" id="A0A4D5R984"/>
<dbReference type="InterPro" id="IPR008606">
    <property type="entry name" value="EIF4EBP"/>
</dbReference>
<keyword evidence="5" id="KW-0648">Protein biosynthesis</keyword>
<comment type="similarity">
    <text evidence="1">Belongs to the eIF4E-binding protein family.</text>
</comment>
<feature type="compositionally biased region" description="Basic and acidic residues" evidence="4">
    <location>
        <begin position="93"/>
        <end position="112"/>
    </location>
</feature>
<evidence type="ECO:0000256" key="3">
    <source>
        <dbReference type="ARBA" id="ARBA00023193"/>
    </source>
</evidence>
<evidence type="ECO:0000256" key="1">
    <source>
        <dbReference type="ARBA" id="ARBA00005480"/>
    </source>
</evidence>
<dbReference type="PANTHER" id="PTHR12669:SF12">
    <property type="entry name" value="EUKARYOTIC TRANSLATION INITIATION FACTOR 4E-BINDING PROTEIN"/>
    <property type="match status" value="1"/>
</dbReference>
<dbReference type="GO" id="GO:0003743">
    <property type="term" value="F:translation initiation factor activity"/>
    <property type="evidence" value="ECO:0007669"/>
    <property type="project" value="UniProtKB-KW"/>
</dbReference>
<dbReference type="GO" id="GO:0005737">
    <property type="term" value="C:cytoplasm"/>
    <property type="evidence" value="ECO:0007669"/>
    <property type="project" value="TreeGrafter"/>
</dbReference>
<name>A0A4D5R984_SCOVI</name>
<evidence type="ECO:0000256" key="4">
    <source>
        <dbReference type="SAM" id="MobiDB-lite"/>
    </source>
</evidence>
<accession>A0A4D5R984</accession>
<keyword evidence="5" id="KW-0396">Initiation factor</keyword>
<proteinExistence type="inferred from homology"/>
<dbReference type="PANTHER" id="PTHR12669">
    <property type="entry name" value="EUKARYOTIC TRANSLATION INITIATION FACTOR 4E-BINDING PROTEIN"/>
    <property type="match status" value="1"/>
</dbReference>
<dbReference type="GO" id="GO:0045947">
    <property type="term" value="P:negative regulation of translational initiation"/>
    <property type="evidence" value="ECO:0007669"/>
    <property type="project" value="InterPro"/>
</dbReference>
<keyword evidence="2" id="KW-0810">Translation regulation</keyword>
<dbReference type="EMBL" id="GGNE01000189">
    <property type="protein sequence ID" value="MIC88730.1"/>
    <property type="molecule type" value="Transcribed_RNA"/>
</dbReference>
<reference evidence="5" key="1">
    <citation type="journal article" date="2018" name="Toxicon">
        <title>Venom-gland transcriptomics and venom proteomics of the giant Florida blue centipede, Scolopendra viridis.</title>
        <authorList>
            <person name="Ward M.J."/>
            <person name="Rokyta D.R."/>
        </authorList>
    </citation>
    <scope>NUCLEOTIDE SEQUENCE</scope>
    <source>
        <tissue evidence="5">Venom gland</tissue>
    </source>
</reference>
<dbReference type="Pfam" id="PF05456">
    <property type="entry name" value="eIF_4EBP"/>
    <property type="match status" value="1"/>
</dbReference>
<organism evidence="5">
    <name type="scientific">Scolopendra viridis</name>
    <name type="common">Giant centipede</name>
    <dbReference type="NCBI Taxonomy" id="118503"/>
    <lineage>
        <taxon>Eukaryota</taxon>
        <taxon>Metazoa</taxon>
        <taxon>Ecdysozoa</taxon>
        <taxon>Arthropoda</taxon>
        <taxon>Myriapoda</taxon>
        <taxon>Chilopoda</taxon>
        <taxon>Pleurostigmophora</taxon>
        <taxon>Scolopendromorpha</taxon>
        <taxon>Scolopendridae</taxon>
        <taxon>Scolopendra</taxon>
    </lineage>
</organism>
<feature type="region of interest" description="Disordered" evidence="4">
    <location>
        <begin position="66"/>
        <end position="118"/>
    </location>
</feature>
<sequence length="118" mass="13012">MSANSVARQASQCRDIPSRRVIINDASQLPSDYCTTPGGTIFSTTPGGTRIIYDRAFLLQMRNSPMAKTPPKNLPNIPGVTCRVASLSNSPKENGERHDAKGDEKQEHHDEPQFEMDI</sequence>
<evidence type="ECO:0000313" key="5">
    <source>
        <dbReference type="EMBL" id="MIC88730.1"/>
    </source>
</evidence>
<evidence type="ECO:0000256" key="2">
    <source>
        <dbReference type="ARBA" id="ARBA00022845"/>
    </source>
</evidence>
<dbReference type="GO" id="GO:0008190">
    <property type="term" value="F:eukaryotic initiation factor 4E binding"/>
    <property type="evidence" value="ECO:0007669"/>
    <property type="project" value="InterPro"/>
</dbReference>
<keyword evidence="3" id="KW-0652">Protein synthesis inhibitor</keyword>